<gene>
    <name evidence="1" type="ORF">GIB67_013813</name>
</gene>
<dbReference type="Proteomes" id="UP000541444">
    <property type="component" value="Unassembled WGS sequence"/>
</dbReference>
<accession>A0A7J7N7W3</accession>
<keyword evidence="2" id="KW-1185">Reference proteome</keyword>
<evidence type="ECO:0000313" key="2">
    <source>
        <dbReference type="Proteomes" id="UP000541444"/>
    </source>
</evidence>
<reference evidence="1 2" key="1">
    <citation type="journal article" date="2020" name="IScience">
        <title>Genome Sequencing of the Endangered Kingdonia uniflora (Circaeasteraceae, Ranunculales) Reveals Potential Mechanisms of Evolutionary Specialization.</title>
        <authorList>
            <person name="Sun Y."/>
            <person name="Deng T."/>
            <person name="Zhang A."/>
            <person name="Moore M.J."/>
            <person name="Landis J.B."/>
            <person name="Lin N."/>
            <person name="Zhang H."/>
            <person name="Zhang X."/>
            <person name="Huang J."/>
            <person name="Zhang X."/>
            <person name="Sun H."/>
            <person name="Wang H."/>
        </authorList>
    </citation>
    <scope>NUCLEOTIDE SEQUENCE [LARGE SCALE GENOMIC DNA]</scope>
    <source>
        <strain evidence="1">TB1705</strain>
        <tissue evidence="1">Leaf</tissue>
    </source>
</reference>
<proteinExistence type="predicted"/>
<comment type="caution">
    <text evidence="1">The sequence shown here is derived from an EMBL/GenBank/DDBJ whole genome shotgun (WGS) entry which is preliminary data.</text>
</comment>
<dbReference type="EMBL" id="JACGCM010001000">
    <property type="protein sequence ID" value="KAF6163114.1"/>
    <property type="molecule type" value="Genomic_DNA"/>
</dbReference>
<evidence type="ECO:0000313" key="1">
    <source>
        <dbReference type="EMBL" id="KAF6163114.1"/>
    </source>
</evidence>
<protein>
    <submittedName>
        <fullName evidence="1">Uncharacterized protein</fullName>
    </submittedName>
</protein>
<name>A0A7J7N7W3_9MAGN</name>
<dbReference type="AlphaFoldDB" id="A0A7J7N7W3"/>
<sequence length="437" mass="49834">MWRFHYVVLFVAHRRPYLRMLTDDAVVAEDKKAGVSSVKERKSSNFNRSLPFYCGLPGKTDALLSDVKVMTGNDDCCSSSIVRNHHRLTGLDDSEVIGTVTFDKPIVPSRRDVGLQAGIETGKFFIYPKNVDVAKKFLQYKRSLDGKWGHYVMNVGLWFRTLVRPDGKINHYQVSSLDKWKGNMGIEDDIDISYCNGTGAEEVLDLAKRDPIRLDTQIRSSILLLSVAWKSTAEVLKVAAADRAKEDVDLALTGKYSEIIFPGDDATLVAEQSPAPPVADDTTKEPFLLRFEFFVVVVDICCFDGECIICMLEAVRLRGKVSEMEKAFSRARNSINRTQQVHNKLEYARRLHKSNFDSTFKELFELQCRYEKIKTEWDEVLLKESDRLALLQKSLKDKRFIGESDKLECQRSLFSLTLYFEAEVNSERGLMEAYLVL</sequence>
<organism evidence="1 2">
    <name type="scientific">Kingdonia uniflora</name>
    <dbReference type="NCBI Taxonomy" id="39325"/>
    <lineage>
        <taxon>Eukaryota</taxon>
        <taxon>Viridiplantae</taxon>
        <taxon>Streptophyta</taxon>
        <taxon>Embryophyta</taxon>
        <taxon>Tracheophyta</taxon>
        <taxon>Spermatophyta</taxon>
        <taxon>Magnoliopsida</taxon>
        <taxon>Ranunculales</taxon>
        <taxon>Circaeasteraceae</taxon>
        <taxon>Kingdonia</taxon>
    </lineage>
</organism>